<dbReference type="AlphaFoldDB" id="A0A097KKN7"/>
<evidence type="ECO:0000256" key="1">
    <source>
        <dbReference type="SAM" id="MobiDB-lite"/>
    </source>
</evidence>
<dbReference type="PANTHER" id="PTHR33642">
    <property type="entry name" value="COX1/OXI3 INTRON 1 PROTEIN-RELATED"/>
    <property type="match status" value="1"/>
</dbReference>
<dbReference type="PANTHER" id="PTHR33642:SF4">
    <property type="entry name" value="COX1_OXI3 INTRON 1 PROTEIN-RELATED"/>
    <property type="match status" value="1"/>
</dbReference>
<dbReference type="InterPro" id="IPR024937">
    <property type="entry name" value="Domain_X"/>
</dbReference>
<feature type="region of interest" description="Disordered" evidence="1">
    <location>
        <begin position="83"/>
        <end position="114"/>
    </location>
</feature>
<dbReference type="EMBL" id="KM462864">
    <property type="protein sequence ID" value="AIT93717.1"/>
    <property type="molecule type" value="Genomic_DNA"/>
</dbReference>
<dbReference type="InterPro" id="IPR043502">
    <property type="entry name" value="DNA/RNA_pol_sf"/>
</dbReference>
<dbReference type="GeneID" id="22158705"/>
<geneLocation type="chloroplast" evidence="3"/>
<feature type="domain" description="Domain X" evidence="2">
    <location>
        <begin position="407"/>
        <end position="502"/>
    </location>
</feature>
<keyword evidence="3" id="KW-0695">RNA-directed DNA polymerase</keyword>
<dbReference type="SUPFAM" id="SSF56672">
    <property type="entry name" value="DNA/RNA polymerases"/>
    <property type="match status" value="1"/>
</dbReference>
<sequence length="543" mass="63589">MDMKNSTFINRLKCLRELNNRNLNFINIDLYKLIIREDSLVAGYEKINSNKGATTFKKKEKKDEFLEIKNKKRLKKLSLSLGNESWRPNPARRIYSGKSGKPKKPLKKKEKEKEKKHPFFFEKVVQSSMLMILEAIYEPIFSKNSFGFRPGKGPHDALKCIEQTFHGMVYAIEGNIKGINHNGNHDILISLLEKRISDDRFIRLVRKMLNAGYLELGFTVIKKNPDMRTSQRSIVSPILANIYLHELDGFMWDLMEDLTVRNNKIRTPVYKKLDNEMLFFFFNTNRLKKLELKSIQVAMKKKEKKKKSIRVFYTRYADDFIVGIAGSLEFSTDLKSKIGEFLCCLQLTLNPEKTKVTNIRKHYAFFLRHRIKIDTAVNKAYVTPFFSEKKTTPEKKKKRVTGHLVSIEPPINSIVLHLFSKGFCDHSGFPTPNKLWTSQEDNQIINNFNVTIRSLFEFYSGAKKRHYLNRIFYILKFSCAYTLAAKHRCSLNKVFIKHGKMLTVNYGPQGEFSTFLFQPSLKRSDRKWQVGRKLDDPYQLLFF</sequence>
<name>A0A097KKN7_9CHLO</name>
<protein>
    <submittedName>
        <fullName evidence="3">Putative reverse transcriptase and intron maturase</fullName>
    </submittedName>
</protein>
<reference evidence="3" key="1">
    <citation type="journal article" date="2014" name="BMC Evol. Biol.">
        <title>Chloroplast phylogenomic analysis resolves deep-level relationships within the green algal class Trebouxiophyceae.</title>
        <authorList>
            <person name="Lemieux C."/>
            <person name="Otis C."/>
            <person name="Turmel M."/>
        </authorList>
    </citation>
    <scope>NUCLEOTIDE SEQUENCE</scope>
</reference>
<keyword evidence="3" id="KW-0934">Plastid</keyword>
<evidence type="ECO:0000313" key="3">
    <source>
        <dbReference type="EMBL" id="AIT93717.1"/>
    </source>
</evidence>
<keyword evidence="3" id="KW-0808">Transferase</keyword>
<dbReference type="CDD" id="cd01651">
    <property type="entry name" value="RT_G2_intron"/>
    <property type="match status" value="1"/>
</dbReference>
<dbReference type="GO" id="GO:0005739">
    <property type="term" value="C:mitochondrion"/>
    <property type="evidence" value="ECO:0007669"/>
    <property type="project" value="UniProtKB-ARBA"/>
</dbReference>
<gene>
    <name evidence="3" type="primary">orf543</name>
</gene>
<evidence type="ECO:0000259" key="2">
    <source>
        <dbReference type="Pfam" id="PF01348"/>
    </source>
</evidence>
<dbReference type="GO" id="GO:0003964">
    <property type="term" value="F:RNA-directed DNA polymerase activity"/>
    <property type="evidence" value="ECO:0007669"/>
    <property type="project" value="UniProtKB-KW"/>
</dbReference>
<dbReference type="Pfam" id="PF01348">
    <property type="entry name" value="Intron_maturas2"/>
    <property type="match status" value="1"/>
</dbReference>
<keyword evidence="3" id="KW-0548">Nucleotidyltransferase</keyword>
<proteinExistence type="predicted"/>
<accession>A0A097KKN7</accession>
<organism evidence="3">
    <name type="scientific">Stichococcus bacillaris</name>
    <dbReference type="NCBI Taxonomy" id="37433"/>
    <lineage>
        <taxon>Eukaryota</taxon>
        <taxon>Viridiplantae</taxon>
        <taxon>Chlorophyta</taxon>
        <taxon>core chlorophytes</taxon>
        <taxon>Trebouxiophyceae</taxon>
        <taxon>Prasiolales</taxon>
        <taxon>Stichococcaceae</taxon>
        <taxon>Stichococcus</taxon>
    </lineage>
</organism>
<keyword evidence="3" id="KW-0150">Chloroplast</keyword>
<dbReference type="GO" id="GO:0006397">
    <property type="term" value="P:mRNA processing"/>
    <property type="evidence" value="ECO:0007669"/>
    <property type="project" value="InterPro"/>
</dbReference>
<dbReference type="RefSeq" id="YP_009105072.1">
    <property type="nucleotide sequence ID" value="NC_025527.1"/>
</dbReference>